<keyword evidence="6" id="KW-1185">Reference proteome</keyword>
<proteinExistence type="predicted"/>
<gene>
    <name evidence="5" type="primary">scpB</name>
    <name evidence="5" type="ORF">M3D15_05185</name>
</gene>
<dbReference type="RefSeq" id="WP_260104148.1">
    <property type="nucleotide sequence ID" value="NZ_JALXSQ010000015.1"/>
</dbReference>
<dbReference type="Gene3D" id="1.10.10.10">
    <property type="entry name" value="Winged helix-like DNA-binding domain superfamily/Winged helix DNA-binding domain"/>
    <property type="match status" value="2"/>
</dbReference>
<dbReference type="InterPro" id="IPR005234">
    <property type="entry name" value="ScpB_csome_segregation"/>
</dbReference>
<dbReference type="PIRSF" id="PIRSF019345">
    <property type="entry name" value="ScpB"/>
    <property type="match status" value="1"/>
</dbReference>
<protein>
    <submittedName>
        <fullName evidence="5">SMC-Scp complex subunit ScpB</fullName>
    </submittedName>
</protein>
<keyword evidence="2" id="KW-0132">Cell division</keyword>
<keyword evidence="4" id="KW-0131">Cell cycle</keyword>
<dbReference type="NCBIfam" id="TIGR00281">
    <property type="entry name" value="SMC-Scp complex subunit ScpB"/>
    <property type="match status" value="1"/>
</dbReference>
<dbReference type="InterPro" id="IPR036388">
    <property type="entry name" value="WH-like_DNA-bd_sf"/>
</dbReference>
<sequence>MNTDAQAASDEQDAVEPARIPLTRALEAMLFLADEPTSLVALATACGAPVAQVRDALAELQADYDGVDGIERAFELREIGGGWRLYVRDTYDEVLEDFIVTRQPPKLSQAALETLAVIAYRQPVTRQQVANVRAVNVDSVVRTLVARGLLEEAGQDGVTGATLYVTSDRFLEVLGINSLEDLPKISPLLADGHDLGDWQEEMA</sequence>
<evidence type="ECO:0000256" key="1">
    <source>
        <dbReference type="ARBA" id="ARBA00022490"/>
    </source>
</evidence>
<reference evidence="5 6" key="1">
    <citation type="submission" date="2022-04" db="EMBL/GenBank/DDBJ databases">
        <title>Human microbiome associated bacterial genomes.</title>
        <authorList>
            <person name="Sandstrom S."/>
            <person name="Salamzade R."/>
            <person name="Kalan L.R."/>
        </authorList>
    </citation>
    <scope>NUCLEOTIDE SEQUENCE [LARGE SCALE GENOMIC DNA]</scope>
    <source>
        <strain evidence="6">p3-SID1799</strain>
    </source>
</reference>
<evidence type="ECO:0000256" key="2">
    <source>
        <dbReference type="ARBA" id="ARBA00022618"/>
    </source>
</evidence>
<name>A0ABT2HWM5_9MICO</name>
<dbReference type="Pfam" id="PF04079">
    <property type="entry name" value="SMC_ScpB"/>
    <property type="match status" value="1"/>
</dbReference>
<dbReference type="PANTHER" id="PTHR34298:SF2">
    <property type="entry name" value="SEGREGATION AND CONDENSATION PROTEIN B"/>
    <property type="match status" value="1"/>
</dbReference>
<evidence type="ECO:0000256" key="3">
    <source>
        <dbReference type="ARBA" id="ARBA00022829"/>
    </source>
</evidence>
<dbReference type="EMBL" id="JALXSQ010000015">
    <property type="protein sequence ID" value="MCT2042727.1"/>
    <property type="molecule type" value="Genomic_DNA"/>
</dbReference>
<accession>A0ABT2HWM5</accession>
<evidence type="ECO:0000256" key="4">
    <source>
        <dbReference type="ARBA" id="ARBA00023306"/>
    </source>
</evidence>
<keyword evidence="3" id="KW-0159">Chromosome partition</keyword>
<evidence type="ECO:0000313" key="6">
    <source>
        <dbReference type="Proteomes" id="UP001525379"/>
    </source>
</evidence>
<evidence type="ECO:0000313" key="5">
    <source>
        <dbReference type="EMBL" id="MCT2042727.1"/>
    </source>
</evidence>
<organism evidence="5 6">
    <name type="scientific">Pseudoclavibacter albus</name>
    <dbReference type="NCBI Taxonomy" id="272241"/>
    <lineage>
        <taxon>Bacteria</taxon>
        <taxon>Bacillati</taxon>
        <taxon>Actinomycetota</taxon>
        <taxon>Actinomycetes</taxon>
        <taxon>Micrococcales</taxon>
        <taxon>Microbacteriaceae</taxon>
        <taxon>Pseudoclavibacter</taxon>
    </lineage>
</organism>
<comment type="caution">
    <text evidence="5">The sequence shown here is derived from an EMBL/GenBank/DDBJ whole genome shotgun (WGS) entry which is preliminary data.</text>
</comment>
<dbReference type="InterPro" id="IPR036390">
    <property type="entry name" value="WH_DNA-bd_sf"/>
</dbReference>
<dbReference type="PANTHER" id="PTHR34298">
    <property type="entry name" value="SEGREGATION AND CONDENSATION PROTEIN B"/>
    <property type="match status" value="1"/>
</dbReference>
<dbReference type="Proteomes" id="UP001525379">
    <property type="component" value="Unassembled WGS sequence"/>
</dbReference>
<keyword evidence="1" id="KW-0963">Cytoplasm</keyword>
<dbReference type="SUPFAM" id="SSF46785">
    <property type="entry name" value="Winged helix' DNA-binding domain"/>
    <property type="match status" value="2"/>
</dbReference>